<dbReference type="PANTHER" id="PTHR30244:SF34">
    <property type="entry name" value="DTDP-4-AMINO-4,6-DIDEOXYGALACTOSE TRANSAMINASE"/>
    <property type="match status" value="1"/>
</dbReference>
<proteinExistence type="inferred from homology"/>
<keyword evidence="5" id="KW-0032">Aminotransferase</keyword>
<reference evidence="5" key="1">
    <citation type="journal article" date="2014" name="DNA Res.">
        <title>A complete view of the genetic diversity of the Escherichia coli O-antigen biosynthesis gene cluster.</title>
        <authorList>
            <person name="Iguchi A."/>
            <person name="Iyoda S."/>
            <person name="Kikuchi T."/>
            <person name="Ogura Y."/>
            <person name="Katsura K."/>
            <person name="Ohnishi M."/>
            <person name="Hayashi T."/>
            <person name="Thomson N.R."/>
        </authorList>
    </citation>
    <scope>NUCLEOTIDE SEQUENCE</scope>
    <source>
        <strain evidence="5">99-1287</strain>
    </source>
</reference>
<evidence type="ECO:0000256" key="3">
    <source>
        <dbReference type="RuleBase" id="RU004508"/>
    </source>
</evidence>
<keyword evidence="1 3" id="KW-0663">Pyridoxal phosphate</keyword>
<dbReference type="GO" id="GO:0008483">
    <property type="term" value="F:transaminase activity"/>
    <property type="evidence" value="ECO:0007669"/>
    <property type="project" value="UniProtKB-KW"/>
</dbReference>
<dbReference type="RefSeq" id="WP_032283337.1">
    <property type="nucleotide sequence ID" value="NZ_BFXS01000096.1"/>
</dbReference>
<dbReference type="Gene3D" id="3.40.640.10">
    <property type="entry name" value="Type I PLP-dependent aspartate aminotransferase-like (Major domain)"/>
    <property type="match status" value="1"/>
</dbReference>
<dbReference type="Pfam" id="PF01041">
    <property type="entry name" value="DegT_DnrJ_EryC1"/>
    <property type="match status" value="1"/>
</dbReference>
<evidence type="ECO:0000313" key="5">
    <source>
        <dbReference type="EMBL" id="BAQ02011.1"/>
    </source>
</evidence>
<organism evidence="5">
    <name type="scientific">Escherichia coli</name>
    <dbReference type="NCBI Taxonomy" id="562"/>
    <lineage>
        <taxon>Bacteria</taxon>
        <taxon>Pseudomonadati</taxon>
        <taxon>Pseudomonadota</taxon>
        <taxon>Gammaproteobacteria</taxon>
        <taxon>Enterobacterales</taxon>
        <taxon>Enterobacteriaceae</taxon>
        <taxon>Escherichia</taxon>
    </lineage>
</organism>
<dbReference type="InterPro" id="IPR015424">
    <property type="entry name" value="PyrdxlP-dep_Trfase"/>
</dbReference>
<comment type="similarity">
    <text evidence="2 3">Belongs to the DegT/DnrJ/EryC1 family.</text>
</comment>
<dbReference type="GO" id="GO:0030170">
    <property type="term" value="F:pyridoxal phosphate binding"/>
    <property type="evidence" value="ECO:0007669"/>
    <property type="project" value="TreeGrafter"/>
</dbReference>
<dbReference type="SUPFAM" id="SSF53383">
    <property type="entry name" value="PLP-dependent transferases"/>
    <property type="match status" value="1"/>
</dbReference>
<dbReference type="EMBL" id="KJ778802">
    <property type="protein sequence ID" value="AIG62779.1"/>
    <property type="molecule type" value="Genomic_DNA"/>
</dbReference>
<accession>A0A0B1DIM9</accession>
<dbReference type="InterPro" id="IPR015421">
    <property type="entry name" value="PyrdxlP-dep_Trfase_major"/>
</dbReference>
<protein>
    <submittedName>
        <fullName evidence="5">Putative aminotransferase</fullName>
    </submittedName>
    <submittedName>
        <fullName evidence="4">UDP-2-acetamido-2-deoxy-3-oxo-D-glucuronate aminotransferase</fullName>
    </submittedName>
</protein>
<gene>
    <name evidence="4" type="primary">wbpE</name>
</gene>
<sequence>MINLFNVSFDHDIQKVVEDTLVSKAIASGAHVCQLESRLSDLFSEKYALTVNDMTNGITLLLDVFGLKKGDEVLVSPFSCLATTSPMALLGIKPVWVDIEPSTLAMNIKSIESNITKKTKAILVYHVAGYPSDIVEISKIAKKNNLLLIEDCNSAFGSKYRNKSLGSWGDATVLSFYPNRQVGSIDGGCVLFKDKNHYELAKLRRRYGVDFNDFRKVNGEINEAKDVETYGYSATINNVSAGIIMAKLPKYANEMLLTQKNVSKLNNVVMSLQNKYKGSIKLVTPLKDSCVNNWVYFVRVRNKESFMNEMKKKGVHVSSLHLRNDLYSCFHAERKHLTGVDIISDTLVAIPCGYWISEEDIDIIGKYIEQTLIFLVKNETSYN</sequence>
<dbReference type="Gene3D" id="3.90.1150.10">
    <property type="entry name" value="Aspartate Aminotransferase, domain 1"/>
    <property type="match status" value="1"/>
</dbReference>
<dbReference type="PANTHER" id="PTHR30244">
    <property type="entry name" value="TRANSAMINASE"/>
    <property type="match status" value="1"/>
</dbReference>
<reference evidence="4" key="2">
    <citation type="journal article" date="2016" name="PLoS ONE">
        <title>Comparison of O-Antigen Gene Clusters of All O-Serogroups of Escherichia coli and Proposal for Adopting a New Nomenclature for O-Typing.</title>
        <authorList>
            <person name="DebRoy C."/>
            <person name="Fratamico P.M."/>
            <person name="Yan X."/>
            <person name="Baranzoni G."/>
            <person name="Liu Y."/>
            <person name="Needleman D.S."/>
            <person name="Tebbs R."/>
            <person name="O'Connell C.D."/>
            <person name="Allred A."/>
            <person name="Swimley M."/>
            <person name="Mwangi M."/>
            <person name="Kapur V."/>
            <person name="Raygoza Garay J.A."/>
            <person name="Roberts E.L."/>
            <person name="Katani R."/>
        </authorList>
    </citation>
    <scope>NUCLEOTIDE SEQUENCE</scope>
    <source>
        <strain evidence="4">SSI 81930</strain>
    </source>
</reference>
<dbReference type="EMBL" id="AB812079">
    <property type="protein sequence ID" value="BAQ02011.1"/>
    <property type="molecule type" value="Genomic_DNA"/>
</dbReference>
<dbReference type="InterPro" id="IPR015422">
    <property type="entry name" value="PyrdxlP-dep_Trfase_small"/>
</dbReference>
<name>A0A0B1DIM9_ECOLX</name>
<evidence type="ECO:0000256" key="2">
    <source>
        <dbReference type="ARBA" id="ARBA00037999"/>
    </source>
</evidence>
<dbReference type="AlphaFoldDB" id="A0A0B1DIM9"/>
<evidence type="ECO:0000313" key="4">
    <source>
        <dbReference type="EMBL" id="AIG62779.1"/>
    </source>
</evidence>
<dbReference type="GO" id="GO:0000271">
    <property type="term" value="P:polysaccharide biosynthetic process"/>
    <property type="evidence" value="ECO:0007669"/>
    <property type="project" value="TreeGrafter"/>
</dbReference>
<dbReference type="PIRSF" id="PIRSF000390">
    <property type="entry name" value="PLP_StrS"/>
    <property type="match status" value="1"/>
</dbReference>
<keyword evidence="5" id="KW-0808">Transferase</keyword>
<evidence type="ECO:0000256" key="1">
    <source>
        <dbReference type="ARBA" id="ARBA00022898"/>
    </source>
</evidence>
<dbReference type="InterPro" id="IPR000653">
    <property type="entry name" value="DegT/StrS_aminotransferase"/>
</dbReference>